<dbReference type="eggNOG" id="ENOG502R6Y4">
    <property type="taxonomic scope" value="Eukaryota"/>
</dbReference>
<gene>
    <name evidence="1" type="ordered locus">Os07g0546501</name>
    <name evidence="1" type="ORF">OSNPB_070546501</name>
</gene>
<dbReference type="Gramene" id="Os07t0546501-00">
    <property type="protein sequence ID" value="Os07t0546501-00"/>
    <property type="gene ID" value="Os07g0546501"/>
</dbReference>
<feature type="non-terminal residue" evidence="1">
    <location>
        <position position="1"/>
    </location>
</feature>
<dbReference type="AlphaFoldDB" id="A0A0P0X7A6"/>
<protein>
    <submittedName>
        <fullName evidence="1">Os07g0546501 protein</fullName>
    </submittedName>
</protein>
<reference evidence="1 2" key="2">
    <citation type="journal article" date="2013" name="Plant Cell Physiol.">
        <title>Rice Annotation Project Database (RAP-DB): an integrative and interactive database for rice genomics.</title>
        <authorList>
            <person name="Sakai H."/>
            <person name="Lee S.S."/>
            <person name="Tanaka T."/>
            <person name="Numa H."/>
            <person name="Kim J."/>
            <person name="Kawahara Y."/>
            <person name="Wakimoto H."/>
            <person name="Yang C.C."/>
            <person name="Iwamoto M."/>
            <person name="Abe T."/>
            <person name="Yamada Y."/>
            <person name="Muto A."/>
            <person name="Inokuchi H."/>
            <person name="Ikemura T."/>
            <person name="Matsumoto T."/>
            <person name="Sasaki T."/>
            <person name="Itoh T."/>
        </authorList>
    </citation>
    <scope>NUCLEOTIDE SEQUENCE [LARGE SCALE GENOMIC DNA]</scope>
    <source>
        <strain evidence="2">cv. Nipponbare</strain>
    </source>
</reference>
<dbReference type="Proteomes" id="UP000059680">
    <property type="component" value="Chromosome 7"/>
</dbReference>
<name>A0A0P0X7A6_ORYSJ</name>
<dbReference type="InParanoid" id="A0A0P0X7A6"/>
<dbReference type="FunCoup" id="A0A0P0X7A6">
    <property type="interactions" value="331"/>
</dbReference>
<reference evidence="1 2" key="3">
    <citation type="journal article" date="2013" name="Rice">
        <title>Improvement of the Oryza sativa Nipponbare reference genome using next generation sequence and optical map data.</title>
        <authorList>
            <person name="Kawahara Y."/>
            <person name="de la Bastide M."/>
            <person name="Hamilton J.P."/>
            <person name="Kanamori H."/>
            <person name="McCombie W.R."/>
            <person name="Ouyang S."/>
            <person name="Schwartz D.C."/>
            <person name="Tanaka T."/>
            <person name="Wu J."/>
            <person name="Zhou S."/>
            <person name="Childs K.L."/>
            <person name="Davidson R.M."/>
            <person name="Lin H."/>
            <person name="Quesada-Ocampo L."/>
            <person name="Vaillancourt B."/>
            <person name="Sakai H."/>
            <person name="Lee S.S."/>
            <person name="Kim J."/>
            <person name="Numa H."/>
            <person name="Itoh T."/>
            <person name="Buell C.R."/>
            <person name="Matsumoto T."/>
        </authorList>
    </citation>
    <scope>NUCLEOTIDE SEQUENCE [LARGE SCALE GENOMIC DNA]</scope>
    <source>
        <strain evidence="2">cv. Nipponbare</strain>
    </source>
</reference>
<organism evidence="1 2">
    <name type="scientific">Oryza sativa subsp. japonica</name>
    <name type="common">Rice</name>
    <dbReference type="NCBI Taxonomy" id="39947"/>
    <lineage>
        <taxon>Eukaryota</taxon>
        <taxon>Viridiplantae</taxon>
        <taxon>Streptophyta</taxon>
        <taxon>Embryophyta</taxon>
        <taxon>Tracheophyta</taxon>
        <taxon>Spermatophyta</taxon>
        <taxon>Magnoliopsida</taxon>
        <taxon>Liliopsida</taxon>
        <taxon>Poales</taxon>
        <taxon>Poaceae</taxon>
        <taxon>BOP clade</taxon>
        <taxon>Oryzoideae</taxon>
        <taxon>Oryzeae</taxon>
        <taxon>Oryzinae</taxon>
        <taxon>Oryza</taxon>
        <taxon>Oryza sativa</taxon>
    </lineage>
</organism>
<proteinExistence type="predicted"/>
<keyword evidence="2" id="KW-1185">Reference proteome</keyword>
<evidence type="ECO:0000313" key="2">
    <source>
        <dbReference type="Proteomes" id="UP000059680"/>
    </source>
</evidence>
<sequence>AAAGGGAAAASGGSPRRLHLAHLRLHPAAHLLELHHPPVHPVEERPEILALQRQVEPPGVQDDLAAGGDEVVVVLAAGAVLRRGHRPQVFVRAAAAEEALEHRVLRRQRLHRRPRRESGVPGEVLAALRRELLVVYPLADPHLLLLRQPRVNLP</sequence>
<dbReference type="EMBL" id="AP014963">
    <property type="protein sequence ID" value="BAT02013.1"/>
    <property type="molecule type" value="Genomic_DNA"/>
</dbReference>
<dbReference type="PaxDb" id="39947-A0A0P0X7A6"/>
<reference evidence="2" key="1">
    <citation type="journal article" date="2005" name="Nature">
        <title>The map-based sequence of the rice genome.</title>
        <authorList>
            <consortium name="International rice genome sequencing project (IRGSP)"/>
            <person name="Matsumoto T."/>
            <person name="Wu J."/>
            <person name="Kanamori H."/>
            <person name="Katayose Y."/>
            <person name="Fujisawa M."/>
            <person name="Namiki N."/>
            <person name="Mizuno H."/>
            <person name="Yamamoto K."/>
            <person name="Antonio B.A."/>
            <person name="Baba T."/>
            <person name="Sakata K."/>
            <person name="Nagamura Y."/>
            <person name="Aoki H."/>
            <person name="Arikawa K."/>
            <person name="Arita K."/>
            <person name="Bito T."/>
            <person name="Chiden Y."/>
            <person name="Fujitsuka N."/>
            <person name="Fukunaka R."/>
            <person name="Hamada M."/>
            <person name="Harada C."/>
            <person name="Hayashi A."/>
            <person name="Hijishita S."/>
            <person name="Honda M."/>
            <person name="Hosokawa S."/>
            <person name="Ichikawa Y."/>
            <person name="Idonuma A."/>
            <person name="Iijima M."/>
            <person name="Ikeda M."/>
            <person name="Ikeno M."/>
            <person name="Ito K."/>
            <person name="Ito S."/>
            <person name="Ito T."/>
            <person name="Ito Y."/>
            <person name="Ito Y."/>
            <person name="Iwabuchi A."/>
            <person name="Kamiya K."/>
            <person name="Karasawa W."/>
            <person name="Kurita K."/>
            <person name="Katagiri S."/>
            <person name="Kikuta A."/>
            <person name="Kobayashi H."/>
            <person name="Kobayashi N."/>
            <person name="Machita K."/>
            <person name="Maehara T."/>
            <person name="Masukawa M."/>
            <person name="Mizubayashi T."/>
            <person name="Mukai Y."/>
            <person name="Nagasaki H."/>
            <person name="Nagata Y."/>
            <person name="Naito S."/>
            <person name="Nakashima M."/>
            <person name="Nakama Y."/>
            <person name="Nakamichi Y."/>
            <person name="Nakamura M."/>
            <person name="Meguro A."/>
            <person name="Negishi M."/>
            <person name="Ohta I."/>
            <person name="Ohta T."/>
            <person name="Okamoto M."/>
            <person name="Ono N."/>
            <person name="Saji S."/>
            <person name="Sakaguchi M."/>
            <person name="Sakai K."/>
            <person name="Shibata M."/>
            <person name="Shimokawa T."/>
            <person name="Song J."/>
            <person name="Takazaki Y."/>
            <person name="Terasawa K."/>
            <person name="Tsugane M."/>
            <person name="Tsuji K."/>
            <person name="Ueda S."/>
            <person name="Waki K."/>
            <person name="Yamagata H."/>
            <person name="Yamamoto M."/>
            <person name="Yamamoto S."/>
            <person name="Yamane H."/>
            <person name="Yoshiki S."/>
            <person name="Yoshihara R."/>
            <person name="Yukawa K."/>
            <person name="Zhong H."/>
            <person name="Yano M."/>
            <person name="Yuan Q."/>
            <person name="Ouyang S."/>
            <person name="Liu J."/>
            <person name="Jones K.M."/>
            <person name="Gansberger K."/>
            <person name="Moffat K."/>
            <person name="Hill J."/>
            <person name="Bera J."/>
            <person name="Fadrosh D."/>
            <person name="Jin S."/>
            <person name="Johri S."/>
            <person name="Kim M."/>
            <person name="Overton L."/>
            <person name="Reardon M."/>
            <person name="Tsitrin T."/>
            <person name="Vuong H."/>
            <person name="Weaver B."/>
            <person name="Ciecko A."/>
            <person name="Tallon L."/>
            <person name="Jackson J."/>
            <person name="Pai G."/>
            <person name="Aken S.V."/>
            <person name="Utterback T."/>
            <person name="Reidmuller S."/>
            <person name="Feldblyum T."/>
            <person name="Hsiao J."/>
            <person name="Zismann V."/>
            <person name="Iobst S."/>
            <person name="de Vazeille A.R."/>
            <person name="Buell C.R."/>
            <person name="Ying K."/>
            <person name="Li Y."/>
            <person name="Lu T."/>
            <person name="Huang Y."/>
            <person name="Zhao Q."/>
            <person name="Feng Q."/>
            <person name="Zhang L."/>
            <person name="Zhu J."/>
            <person name="Weng Q."/>
            <person name="Mu J."/>
            <person name="Lu Y."/>
            <person name="Fan D."/>
            <person name="Liu Y."/>
            <person name="Guan J."/>
            <person name="Zhang Y."/>
            <person name="Yu S."/>
            <person name="Liu X."/>
            <person name="Zhang Y."/>
            <person name="Hong G."/>
            <person name="Han B."/>
            <person name="Choisne N."/>
            <person name="Demange N."/>
            <person name="Orjeda G."/>
            <person name="Samain S."/>
            <person name="Cattolico L."/>
            <person name="Pelletier E."/>
            <person name="Couloux A."/>
            <person name="Segurens B."/>
            <person name="Wincker P."/>
            <person name="D'Hont A."/>
            <person name="Scarpelli C."/>
            <person name="Weissenbach J."/>
            <person name="Salanoubat M."/>
            <person name="Quetier F."/>
            <person name="Yu Y."/>
            <person name="Kim H.R."/>
            <person name="Rambo T."/>
            <person name="Currie J."/>
            <person name="Collura K."/>
            <person name="Luo M."/>
            <person name="Yang T."/>
            <person name="Ammiraju J.S.S."/>
            <person name="Engler F."/>
            <person name="Soderlund C."/>
            <person name="Wing R.A."/>
            <person name="Palmer L.E."/>
            <person name="de la Bastide M."/>
            <person name="Spiegel L."/>
            <person name="Nascimento L."/>
            <person name="Zutavern T."/>
            <person name="O'Shaughnessy A."/>
            <person name="Dike S."/>
            <person name="Dedhia N."/>
            <person name="Preston R."/>
            <person name="Balija V."/>
            <person name="McCombie W.R."/>
            <person name="Chow T."/>
            <person name="Chen H."/>
            <person name="Chung M."/>
            <person name="Chen C."/>
            <person name="Shaw J."/>
            <person name="Wu H."/>
            <person name="Hsiao K."/>
            <person name="Chao Y."/>
            <person name="Chu M."/>
            <person name="Cheng C."/>
            <person name="Hour A."/>
            <person name="Lee P."/>
            <person name="Lin S."/>
            <person name="Lin Y."/>
            <person name="Liou J."/>
            <person name="Liu S."/>
            <person name="Hsing Y."/>
            <person name="Raghuvanshi S."/>
            <person name="Mohanty A."/>
            <person name="Bharti A.K."/>
            <person name="Gaur A."/>
            <person name="Gupta V."/>
            <person name="Kumar D."/>
            <person name="Ravi V."/>
            <person name="Vij S."/>
            <person name="Kapur A."/>
            <person name="Khurana P."/>
            <person name="Khurana P."/>
            <person name="Khurana J.P."/>
            <person name="Tyagi A.K."/>
            <person name="Gaikwad K."/>
            <person name="Singh A."/>
            <person name="Dalal V."/>
            <person name="Srivastava S."/>
            <person name="Dixit A."/>
            <person name="Pal A.K."/>
            <person name="Ghazi I.A."/>
            <person name="Yadav M."/>
            <person name="Pandit A."/>
            <person name="Bhargava A."/>
            <person name="Sureshbabu K."/>
            <person name="Batra K."/>
            <person name="Sharma T.R."/>
            <person name="Mohapatra T."/>
            <person name="Singh N.K."/>
            <person name="Messing J."/>
            <person name="Nelson A.B."/>
            <person name="Fuks G."/>
            <person name="Kavchok S."/>
            <person name="Keizer G."/>
            <person name="Linton E."/>
            <person name="Llaca V."/>
            <person name="Song R."/>
            <person name="Tanyolac B."/>
            <person name="Young S."/>
            <person name="Ho-Il K."/>
            <person name="Hahn J.H."/>
            <person name="Sangsakoo G."/>
            <person name="Vanavichit A."/>
            <person name="de Mattos Luiz.A.T."/>
            <person name="Zimmer P.D."/>
            <person name="Malone G."/>
            <person name="Dellagostin O."/>
            <person name="de Oliveira A.C."/>
            <person name="Bevan M."/>
            <person name="Bancroft I."/>
            <person name="Minx P."/>
            <person name="Cordum H."/>
            <person name="Wilson R."/>
            <person name="Cheng Z."/>
            <person name="Jin W."/>
            <person name="Jiang J."/>
            <person name="Leong S.A."/>
            <person name="Iwama H."/>
            <person name="Gojobori T."/>
            <person name="Itoh T."/>
            <person name="Niimura Y."/>
            <person name="Fujii Y."/>
            <person name="Habara T."/>
            <person name="Sakai H."/>
            <person name="Sato Y."/>
            <person name="Wilson G."/>
            <person name="Kumar K."/>
            <person name="McCouch S."/>
            <person name="Juretic N."/>
            <person name="Hoen D."/>
            <person name="Wright S."/>
            <person name="Bruskiewich R."/>
            <person name="Bureau T."/>
            <person name="Miyao A."/>
            <person name="Hirochika H."/>
            <person name="Nishikawa T."/>
            <person name="Kadowaki K."/>
            <person name="Sugiura M."/>
            <person name="Burr B."/>
            <person name="Sasaki T."/>
        </authorList>
    </citation>
    <scope>NUCLEOTIDE SEQUENCE [LARGE SCALE GENOMIC DNA]</scope>
    <source>
        <strain evidence="2">cv. Nipponbare</strain>
    </source>
</reference>
<evidence type="ECO:0000313" key="1">
    <source>
        <dbReference type="EMBL" id="BAT02013.1"/>
    </source>
</evidence>
<accession>A0A0P0X7A6</accession>